<keyword evidence="3" id="KW-1003">Cell membrane</keyword>
<feature type="transmembrane region" description="Helical" evidence="9">
    <location>
        <begin position="306"/>
        <end position="324"/>
    </location>
</feature>
<keyword evidence="4" id="KW-0997">Cell inner membrane</keyword>
<evidence type="ECO:0000256" key="8">
    <source>
        <dbReference type="SAM" id="MobiDB-lite"/>
    </source>
</evidence>
<dbReference type="GO" id="GO:0022857">
    <property type="term" value="F:transmembrane transporter activity"/>
    <property type="evidence" value="ECO:0007669"/>
    <property type="project" value="InterPro"/>
</dbReference>
<feature type="transmembrane region" description="Helical" evidence="9">
    <location>
        <begin position="254"/>
        <end position="272"/>
    </location>
</feature>
<keyword evidence="6 9" id="KW-1133">Transmembrane helix</keyword>
<feature type="transmembrane region" description="Helical" evidence="9">
    <location>
        <begin position="106"/>
        <end position="125"/>
    </location>
</feature>
<evidence type="ECO:0000256" key="5">
    <source>
        <dbReference type="ARBA" id="ARBA00022692"/>
    </source>
</evidence>
<keyword evidence="5 9" id="KW-0812">Transmembrane</keyword>
<feature type="transmembrane region" description="Helical" evidence="9">
    <location>
        <begin position="132"/>
        <end position="150"/>
    </location>
</feature>
<name>A0A1H3NE69_9MICO</name>
<evidence type="ECO:0000313" key="11">
    <source>
        <dbReference type="Proteomes" id="UP000198891"/>
    </source>
</evidence>
<feature type="transmembrane region" description="Helical" evidence="9">
    <location>
        <begin position="170"/>
        <end position="193"/>
    </location>
</feature>
<dbReference type="AlphaFoldDB" id="A0A1H3NE69"/>
<dbReference type="Pfam" id="PF02653">
    <property type="entry name" value="BPD_transp_2"/>
    <property type="match status" value="1"/>
</dbReference>
<dbReference type="Proteomes" id="UP000198891">
    <property type="component" value="Unassembled WGS sequence"/>
</dbReference>
<dbReference type="PANTHER" id="PTHR32196">
    <property type="entry name" value="ABC TRANSPORTER PERMEASE PROTEIN YPHD-RELATED-RELATED"/>
    <property type="match status" value="1"/>
</dbReference>
<evidence type="ECO:0000256" key="9">
    <source>
        <dbReference type="SAM" id="Phobius"/>
    </source>
</evidence>
<dbReference type="GO" id="GO:0005886">
    <property type="term" value="C:plasma membrane"/>
    <property type="evidence" value="ECO:0007669"/>
    <property type="project" value="UniProtKB-SubCell"/>
</dbReference>
<organism evidence="10 11">
    <name type="scientific">Herbiconiux ginsengi</name>
    <dbReference type="NCBI Taxonomy" id="381665"/>
    <lineage>
        <taxon>Bacteria</taxon>
        <taxon>Bacillati</taxon>
        <taxon>Actinomycetota</taxon>
        <taxon>Actinomycetes</taxon>
        <taxon>Micrococcales</taxon>
        <taxon>Microbacteriaceae</taxon>
        <taxon>Herbiconiux</taxon>
    </lineage>
</organism>
<dbReference type="OrthoDB" id="5193167at2"/>
<feature type="transmembrane region" description="Helical" evidence="9">
    <location>
        <begin position="53"/>
        <end position="72"/>
    </location>
</feature>
<evidence type="ECO:0000256" key="4">
    <source>
        <dbReference type="ARBA" id="ARBA00022519"/>
    </source>
</evidence>
<feature type="transmembrane region" description="Helical" evidence="9">
    <location>
        <begin position="279"/>
        <end position="300"/>
    </location>
</feature>
<sequence>MSESNTHEGNSRRQRFSFSWSPLTVILIANVLLVLYLQLIAGQNLFEPRTLSTLTPLLGVMVLVGLAQAFVIGTGGIDLSLPSVITLMGIMMLRESGGQNDLLPKALLVAALVCIVIGLVNGLLVEVLGLNALVTTLATGQLILGATVIYREGALKITKVPSALSSWAQANVFGVSLILIVALALALVILLFVRRIGTGRRLVLASASLRASQLTGVRYLGLRVLAWVIAALVGGVGGVLLAGQLSSPDMSSGGPYLLLSIVVVVLGGAVLTGGRVGPFATVLGATFIILLDHGLAVQGFSSGARTLVQGVVLALGLAGVGLLMRPRTTKAKNGDAAEPPAAPSEPALQSA</sequence>
<feature type="region of interest" description="Disordered" evidence="8">
    <location>
        <begin position="330"/>
        <end position="351"/>
    </location>
</feature>
<evidence type="ECO:0000313" key="10">
    <source>
        <dbReference type="EMBL" id="SDY87074.1"/>
    </source>
</evidence>
<evidence type="ECO:0000256" key="2">
    <source>
        <dbReference type="ARBA" id="ARBA00022448"/>
    </source>
</evidence>
<proteinExistence type="predicted"/>
<dbReference type="PANTHER" id="PTHR32196:SF21">
    <property type="entry name" value="ABC TRANSPORTER PERMEASE PROTEIN YPHD-RELATED"/>
    <property type="match status" value="1"/>
</dbReference>
<comment type="subcellular location">
    <subcellularLocation>
        <location evidence="1">Cell membrane</location>
        <topology evidence="1">Multi-pass membrane protein</topology>
    </subcellularLocation>
</comment>
<feature type="transmembrane region" description="Helical" evidence="9">
    <location>
        <begin position="220"/>
        <end position="242"/>
    </location>
</feature>
<protein>
    <submittedName>
        <fullName evidence="10">Monosaccharide ABC transporter membrane protein, CUT2 family</fullName>
    </submittedName>
</protein>
<dbReference type="EMBL" id="FNPZ01000001">
    <property type="protein sequence ID" value="SDY87074.1"/>
    <property type="molecule type" value="Genomic_DNA"/>
</dbReference>
<dbReference type="STRING" id="381665.SAMN05216554_1812"/>
<dbReference type="InterPro" id="IPR001851">
    <property type="entry name" value="ABC_transp_permease"/>
</dbReference>
<keyword evidence="2" id="KW-0813">Transport</keyword>
<reference evidence="10 11" key="1">
    <citation type="submission" date="2016-10" db="EMBL/GenBank/DDBJ databases">
        <authorList>
            <person name="de Groot N.N."/>
        </authorList>
    </citation>
    <scope>NUCLEOTIDE SEQUENCE [LARGE SCALE GENOMIC DNA]</scope>
    <source>
        <strain evidence="10 11">CGMCC 4.3491</strain>
    </source>
</reference>
<feature type="compositionally biased region" description="Low complexity" evidence="8">
    <location>
        <begin position="336"/>
        <end position="351"/>
    </location>
</feature>
<keyword evidence="11" id="KW-1185">Reference proteome</keyword>
<accession>A0A1H3NE69</accession>
<evidence type="ECO:0000256" key="7">
    <source>
        <dbReference type="ARBA" id="ARBA00023136"/>
    </source>
</evidence>
<feature type="transmembrane region" description="Helical" evidence="9">
    <location>
        <begin position="20"/>
        <end position="41"/>
    </location>
</feature>
<evidence type="ECO:0000256" key="1">
    <source>
        <dbReference type="ARBA" id="ARBA00004651"/>
    </source>
</evidence>
<evidence type="ECO:0000256" key="6">
    <source>
        <dbReference type="ARBA" id="ARBA00022989"/>
    </source>
</evidence>
<dbReference type="RefSeq" id="WP_092551633.1">
    <property type="nucleotide sequence ID" value="NZ_FNPZ01000001.1"/>
</dbReference>
<gene>
    <name evidence="10" type="ORF">SAMN05216554_1812</name>
</gene>
<keyword evidence="7 9" id="KW-0472">Membrane</keyword>
<evidence type="ECO:0000256" key="3">
    <source>
        <dbReference type="ARBA" id="ARBA00022475"/>
    </source>
</evidence>